<dbReference type="EMBL" id="CAEZTS010000008">
    <property type="protein sequence ID" value="CAB4567273.1"/>
    <property type="molecule type" value="Genomic_DNA"/>
</dbReference>
<gene>
    <name evidence="1" type="ORF">UFOPK1722_00155</name>
</gene>
<proteinExistence type="predicted"/>
<name>A0A6J6DZ38_9ZZZZ</name>
<protein>
    <submittedName>
        <fullName evidence="1">Unannotated protein</fullName>
    </submittedName>
</protein>
<reference evidence="1" key="1">
    <citation type="submission" date="2020-05" db="EMBL/GenBank/DDBJ databases">
        <authorList>
            <person name="Chiriac C."/>
            <person name="Salcher M."/>
            <person name="Ghai R."/>
            <person name="Kavagutti S V."/>
        </authorList>
    </citation>
    <scope>NUCLEOTIDE SEQUENCE</scope>
</reference>
<accession>A0A6J6DZ38</accession>
<sequence>MDEVERIQRQAALVRSWLESPEALRTANAVAGRLRLDCDGSDLVQQAWLRVTTSFAARTTALVDLHGPVEAARYGSRVVSNIGLDRLRSMARTEVVALDRVETHLADDRLDPERGAMAMSFFEELLRRIPVTETRGNNCGGCSVDTIRSIAITVVQTFALETKAGGPDGPVDGRERLERLVDRAIESFGETGESARLRKRRSRCKHCVRDLLARVLDDMEVRRD</sequence>
<organism evidence="1">
    <name type="scientific">freshwater metagenome</name>
    <dbReference type="NCBI Taxonomy" id="449393"/>
    <lineage>
        <taxon>unclassified sequences</taxon>
        <taxon>metagenomes</taxon>
        <taxon>ecological metagenomes</taxon>
    </lineage>
</organism>
<evidence type="ECO:0000313" key="1">
    <source>
        <dbReference type="EMBL" id="CAB4567273.1"/>
    </source>
</evidence>
<dbReference type="AlphaFoldDB" id="A0A6J6DZ38"/>